<reference evidence="1 2" key="1">
    <citation type="journal article" date="2018" name="New Phytol.">
        <title>Phylogenomics of Endogonaceae and evolution of mycorrhizas within Mucoromycota.</title>
        <authorList>
            <person name="Chang Y."/>
            <person name="Desiro A."/>
            <person name="Na H."/>
            <person name="Sandor L."/>
            <person name="Lipzen A."/>
            <person name="Clum A."/>
            <person name="Barry K."/>
            <person name="Grigoriev I.V."/>
            <person name="Martin F.M."/>
            <person name="Stajich J.E."/>
            <person name="Smith M.E."/>
            <person name="Bonito G."/>
            <person name="Spatafora J.W."/>
        </authorList>
    </citation>
    <scope>NUCLEOTIDE SEQUENCE [LARGE SCALE GENOMIC DNA]</scope>
    <source>
        <strain evidence="1 2">GMNB39</strain>
    </source>
</reference>
<evidence type="ECO:0000313" key="2">
    <source>
        <dbReference type="Proteomes" id="UP000268093"/>
    </source>
</evidence>
<dbReference type="AlphaFoldDB" id="A0A433DBX8"/>
<gene>
    <name evidence="1" type="ORF">BC936DRAFT_144713</name>
</gene>
<dbReference type="Proteomes" id="UP000268093">
    <property type="component" value="Unassembled WGS sequence"/>
</dbReference>
<accession>A0A433DBX8</accession>
<dbReference type="EMBL" id="RBNI01003473">
    <property type="protein sequence ID" value="RUP48325.1"/>
    <property type="molecule type" value="Genomic_DNA"/>
</dbReference>
<dbReference type="OrthoDB" id="10020961at2759"/>
<proteinExistence type="predicted"/>
<comment type="caution">
    <text evidence="1">The sequence shown here is derived from an EMBL/GenBank/DDBJ whole genome shotgun (WGS) entry which is preliminary data.</text>
</comment>
<protein>
    <submittedName>
        <fullName evidence="1">Uncharacterized protein</fullName>
    </submittedName>
</protein>
<name>A0A433DBX8_9FUNG</name>
<keyword evidence="2" id="KW-1185">Reference proteome</keyword>
<evidence type="ECO:0000313" key="1">
    <source>
        <dbReference type="EMBL" id="RUP48325.1"/>
    </source>
</evidence>
<organism evidence="1 2">
    <name type="scientific">Jimgerdemannia flammicorona</name>
    <dbReference type="NCBI Taxonomy" id="994334"/>
    <lineage>
        <taxon>Eukaryota</taxon>
        <taxon>Fungi</taxon>
        <taxon>Fungi incertae sedis</taxon>
        <taxon>Mucoromycota</taxon>
        <taxon>Mucoromycotina</taxon>
        <taxon>Endogonomycetes</taxon>
        <taxon>Endogonales</taxon>
        <taxon>Endogonaceae</taxon>
        <taxon>Jimgerdemannia</taxon>
    </lineage>
</organism>
<sequence>MQEFGSRNEAEILQNRKRFEACDLLCFVYDSSDVNSFSYIVNLRVCYTFCGALYMFWEMEGVDVYIPVARKPVFVAGQWHGQGDGGISALFVLQRYEVQPDVYCRNLGLAVPLSLSVKERQTADLYHILTGVAMNPTIATPGSKDAQAAAWTAKQYITLSAVAAGVLLASVLGYKLVRQQSATSTGAGSIPRRDYL</sequence>
<dbReference type="InterPro" id="IPR027417">
    <property type="entry name" value="P-loop_NTPase"/>
</dbReference>
<dbReference type="Gene3D" id="3.40.50.300">
    <property type="entry name" value="P-loop containing nucleotide triphosphate hydrolases"/>
    <property type="match status" value="1"/>
</dbReference>